<keyword evidence="3" id="KW-1185">Reference proteome</keyword>
<feature type="signal peptide" evidence="1">
    <location>
        <begin position="1"/>
        <end position="22"/>
    </location>
</feature>
<evidence type="ECO:0000256" key="1">
    <source>
        <dbReference type="SAM" id="SignalP"/>
    </source>
</evidence>
<gene>
    <name evidence="2" type="ORF">CAL25_22865</name>
</gene>
<organism evidence="2 3">
    <name type="scientific">Bordetella genomosp. 5</name>
    <dbReference type="NCBI Taxonomy" id="1395608"/>
    <lineage>
        <taxon>Bacteria</taxon>
        <taxon>Pseudomonadati</taxon>
        <taxon>Pseudomonadota</taxon>
        <taxon>Betaproteobacteria</taxon>
        <taxon>Burkholderiales</taxon>
        <taxon>Alcaligenaceae</taxon>
        <taxon>Bordetella</taxon>
    </lineage>
</organism>
<accession>A0A261T4N5</accession>
<evidence type="ECO:0000313" key="3">
    <source>
        <dbReference type="Proteomes" id="UP000216913"/>
    </source>
</evidence>
<protein>
    <submittedName>
        <fullName evidence="2">Uncharacterized protein</fullName>
    </submittedName>
</protein>
<dbReference type="RefSeq" id="WP_094804221.1">
    <property type="nucleotide sequence ID" value="NZ_NEVN01000011.1"/>
</dbReference>
<dbReference type="Proteomes" id="UP000216913">
    <property type="component" value="Unassembled WGS sequence"/>
</dbReference>
<sequence length="151" mass="16175">MSRVSAFTAALLACAAAAPAYALSDREVVELTVENSSVVCPGFRKEVMTPLATATPVGALRVLLKNAHVICPDGRLDAQAPVVWYGDPGVFAWNPDVAGADKALIARIDAITRTENFPTSLLVWDAQGKALKEQVVPRFEARPGAYVRKVR</sequence>
<comment type="caution">
    <text evidence="2">The sequence shown here is derived from an EMBL/GenBank/DDBJ whole genome shotgun (WGS) entry which is preliminary data.</text>
</comment>
<dbReference type="AlphaFoldDB" id="A0A261T4N5"/>
<keyword evidence="1" id="KW-0732">Signal</keyword>
<feature type="chain" id="PRO_5012085517" evidence="1">
    <location>
        <begin position="23"/>
        <end position="151"/>
    </location>
</feature>
<name>A0A261T4N5_9BORD</name>
<evidence type="ECO:0000313" key="2">
    <source>
        <dbReference type="EMBL" id="OZI44182.1"/>
    </source>
</evidence>
<proteinExistence type="predicted"/>
<dbReference type="EMBL" id="NEVP01000015">
    <property type="protein sequence ID" value="OZI44182.1"/>
    <property type="molecule type" value="Genomic_DNA"/>
</dbReference>
<dbReference type="OrthoDB" id="5955079at2"/>
<reference evidence="2 3" key="1">
    <citation type="submission" date="2017-05" db="EMBL/GenBank/DDBJ databases">
        <title>Complete and WGS of Bordetella genogroups.</title>
        <authorList>
            <person name="Spilker T."/>
            <person name="LiPuma J."/>
        </authorList>
    </citation>
    <scope>NUCLEOTIDE SEQUENCE [LARGE SCALE GENOMIC DNA]</scope>
    <source>
        <strain evidence="2 3">AU10456</strain>
    </source>
</reference>